<keyword evidence="3" id="KW-1185">Reference proteome</keyword>
<dbReference type="PROSITE" id="PS51257">
    <property type="entry name" value="PROKAR_LIPOPROTEIN"/>
    <property type="match status" value="1"/>
</dbReference>
<name>A0ABU9APU1_9BACT</name>
<accession>A0ABU9APU1</accession>
<evidence type="ECO:0000313" key="2">
    <source>
        <dbReference type="EMBL" id="MEK7949734.1"/>
    </source>
</evidence>
<dbReference type="Proteomes" id="UP001371305">
    <property type="component" value="Unassembled WGS sequence"/>
</dbReference>
<evidence type="ECO:0000256" key="1">
    <source>
        <dbReference type="SAM" id="MobiDB-lite"/>
    </source>
</evidence>
<gene>
    <name evidence="2" type="ORF">WKV53_04485</name>
</gene>
<feature type="region of interest" description="Disordered" evidence="1">
    <location>
        <begin position="170"/>
        <end position="201"/>
    </location>
</feature>
<sequence>MKLIGLAGILALSSLACQHKEETAAAKPAGSAPAESGAPAVSAVEEEKGAAAASKPGKVSERPEVAEKKPPVAEPVAVKPGFVKSPFNGKLIDVGGIPAGSLVADPTFPASAKKYFRVPDMGPEQEEVARLKTAEEAVRRNGPVAKPVPGKQGFFFSPYDNKIIDATGINPGDVIKDPGSPEGETRFFKLPDEPNEVKEEP</sequence>
<feature type="compositionally biased region" description="Basic and acidic residues" evidence="1">
    <location>
        <begin position="183"/>
        <end position="201"/>
    </location>
</feature>
<evidence type="ECO:0000313" key="3">
    <source>
        <dbReference type="Proteomes" id="UP001371305"/>
    </source>
</evidence>
<feature type="compositionally biased region" description="Basic and acidic residues" evidence="1">
    <location>
        <begin position="58"/>
        <end position="71"/>
    </location>
</feature>
<comment type="caution">
    <text evidence="2">The sequence shown here is derived from an EMBL/GenBank/DDBJ whole genome shotgun (WGS) entry which is preliminary data.</text>
</comment>
<feature type="region of interest" description="Disordered" evidence="1">
    <location>
        <begin position="21"/>
        <end position="72"/>
    </location>
</feature>
<proteinExistence type="predicted"/>
<evidence type="ECO:0008006" key="4">
    <source>
        <dbReference type="Google" id="ProtNLM"/>
    </source>
</evidence>
<reference evidence="2 3" key="1">
    <citation type="submission" date="2024-04" db="EMBL/GenBank/DDBJ databases">
        <title>Luteolibacter sp. isolated from soil.</title>
        <authorList>
            <person name="An J."/>
        </authorList>
    </citation>
    <scope>NUCLEOTIDE SEQUENCE [LARGE SCALE GENOMIC DNA]</scope>
    <source>
        <strain evidence="2 3">Y139</strain>
    </source>
</reference>
<dbReference type="EMBL" id="JBBUKT010000001">
    <property type="protein sequence ID" value="MEK7949734.1"/>
    <property type="molecule type" value="Genomic_DNA"/>
</dbReference>
<dbReference type="RefSeq" id="WP_341403152.1">
    <property type="nucleotide sequence ID" value="NZ_JBBUKT010000001.1"/>
</dbReference>
<feature type="compositionally biased region" description="Low complexity" evidence="1">
    <location>
        <begin position="25"/>
        <end position="43"/>
    </location>
</feature>
<organism evidence="2 3">
    <name type="scientific">Luteolibacter soli</name>
    <dbReference type="NCBI Taxonomy" id="3135280"/>
    <lineage>
        <taxon>Bacteria</taxon>
        <taxon>Pseudomonadati</taxon>
        <taxon>Verrucomicrobiota</taxon>
        <taxon>Verrucomicrobiia</taxon>
        <taxon>Verrucomicrobiales</taxon>
        <taxon>Verrucomicrobiaceae</taxon>
        <taxon>Luteolibacter</taxon>
    </lineage>
</organism>
<protein>
    <recommendedName>
        <fullName evidence="4">Lipoprotein</fullName>
    </recommendedName>
</protein>